<dbReference type="InterPro" id="IPR038740">
    <property type="entry name" value="BioF2-like_GNAT_dom"/>
</dbReference>
<sequence length="437" mass="49640">MQADTGTIFPIRGRGLERALLAGGPTESPGAAEQIGTSSQREASGSPRGDVFVELVRRPEELFLLREEWDRLYGRASEPYMWQGYEWIRTVWDLLAEPQGHGLHCIIVRNAGRIVLIWPLALVRHRRLWTAVVPLAGLGDYHDILVEASPESLRFARLAWTFLRRSCPADLIRFDHVRADSLLFKVLCEDGIAPRWGEPSPYIAWNDTPDWDSYWRSIGKSLRGHVDRSYRRLGERGAVALELMTGGERYGQAIAWMLRHKRDWLVRKRHSSSTWLGSTGYERLLASAPDRISKDGHIAVFALTLDAEILAVQVNYVEPSRVLFMHPAYDPAYEKYRPGHILMKLVLRWTLEQGKSYDFMYGAQDYKLQFSKSREEIAIMSVPCTIRGHLHERMTACIRALRSSRLGSLMKSEARPGPVGSERSRHLRSAAPASAGP</sequence>
<feature type="region of interest" description="Disordered" evidence="1">
    <location>
        <begin position="22"/>
        <end position="46"/>
    </location>
</feature>
<protein>
    <submittedName>
        <fullName evidence="3">GNAT family N-acetyltransferase</fullName>
    </submittedName>
</protein>
<feature type="domain" description="BioF2-like acetyltransferase" evidence="2">
    <location>
        <begin position="221"/>
        <end position="367"/>
    </location>
</feature>
<accession>A0A849I8Q3</accession>
<dbReference type="Gene3D" id="3.40.630.30">
    <property type="match status" value="1"/>
</dbReference>
<name>A0A849I8Q3_9HYPH</name>
<evidence type="ECO:0000256" key="1">
    <source>
        <dbReference type="SAM" id="MobiDB-lite"/>
    </source>
</evidence>
<proteinExistence type="predicted"/>
<dbReference type="EMBL" id="JABEPP010000003">
    <property type="protein sequence ID" value="NNM72789.1"/>
    <property type="molecule type" value="Genomic_DNA"/>
</dbReference>
<evidence type="ECO:0000313" key="4">
    <source>
        <dbReference type="Proteomes" id="UP000564885"/>
    </source>
</evidence>
<reference evidence="3 4" key="1">
    <citation type="submission" date="2020-04" db="EMBL/GenBank/DDBJ databases">
        <title>Enterovirga sp. isolate from soil.</title>
        <authorList>
            <person name="Chea S."/>
            <person name="Kim D.-U."/>
        </authorList>
    </citation>
    <scope>NUCLEOTIDE SEQUENCE [LARGE SCALE GENOMIC DNA]</scope>
    <source>
        <strain evidence="3 4">DB1703</strain>
    </source>
</reference>
<keyword evidence="4" id="KW-1185">Reference proteome</keyword>
<dbReference type="InterPro" id="IPR016181">
    <property type="entry name" value="Acyl_CoA_acyltransferase"/>
</dbReference>
<dbReference type="GO" id="GO:0016740">
    <property type="term" value="F:transferase activity"/>
    <property type="evidence" value="ECO:0007669"/>
    <property type="project" value="UniProtKB-KW"/>
</dbReference>
<feature type="region of interest" description="Disordered" evidence="1">
    <location>
        <begin position="411"/>
        <end position="437"/>
    </location>
</feature>
<dbReference type="Proteomes" id="UP000564885">
    <property type="component" value="Unassembled WGS sequence"/>
</dbReference>
<organism evidence="3 4">
    <name type="scientific">Enterovirga aerilata</name>
    <dbReference type="NCBI Taxonomy" id="2730920"/>
    <lineage>
        <taxon>Bacteria</taxon>
        <taxon>Pseudomonadati</taxon>
        <taxon>Pseudomonadota</taxon>
        <taxon>Alphaproteobacteria</taxon>
        <taxon>Hyphomicrobiales</taxon>
        <taxon>Methylobacteriaceae</taxon>
        <taxon>Enterovirga</taxon>
    </lineage>
</organism>
<keyword evidence="3" id="KW-0808">Transferase</keyword>
<evidence type="ECO:0000313" key="3">
    <source>
        <dbReference type="EMBL" id="NNM72789.1"/>
    </source>
</evidence>
<gene>
    <name evidence="3" type="ORF">HJG44_10410</name>
</gene>
<dbReference type="AlphaFoldDB" id="A0A849I8Q3"/>
<dbReference type="SUPFAM" id="SSF55729">
    <property type="entry name" value="Acyl-CoA N-acyltransferases (Nat)"/>
    <property type="match status" value="1"/>
</dbReference>
<dbReference type="RefSeq" id="WP_171218318.1">
    <property type="nucleotide sequence ID" value="NZ_JABEPP010000003.1"/>
</dbReference>
<dbReference type="Pfam" id="PF13480">
    <property type="entry name" value="Acetyltransf_6"/>
    <property type="match status" value="1"/>
</dbReference>
<evidence type="ECO:0000259" key="2">
    <source>
        <dbReference type="Pfam" id="PF13480"/>
    </source>
</evidence>
<comment type="caution">
    <text evidence="3">The sequence shown here is derived from an EMBL/GenBank/DDBJ whole genome shotgun (WGS) entry which is preliminary data.</text>
</comment>